<dbReference type="PANTHER" id="PTHR47331:SF1">
    <property type="entry name" value="GAG-LIKE PROTEIN"/>
    <property type="match status" value="1"/>
</dbReference>
<dbReference type="GeneID" id="139354010"/>
<dbReference type="RefSeq" id="XP_070854323.1">
    <property type="nucleotide sequence ID" value="XM_070998222.1"/>
</dbReference>
<keyword evidence="2" id="KW-1185">Reference proteome</keyword>
<reference evidence="3" key="2">
    <citation type="submission" date="2025-08" db="UniProtKB">
        <authorList>
            <consortium name="RefSeq"/>
        </authorList>
    </citation>
    <scope>IDENTIFICATION</scope>
</reference>
<dbReference type="Proteomes" id="UP001652628">
    <property type="component" value="Chromosome 2"/>
</dbReference>
<evidence type="ECO:0000256" key="1">
    <source>
        <dbReference type="SAM" id="MobiDB-lite"/>
    </source>
</evidence>
<evidence type="ECO:0000313" key="3">
    <source>
        <dbReference type="RefSeq" id="XP_070854323.1"/>
    </source>
</evidence>
<proteinExistence type="predicted"/>
<name>A0ABM4TWH6_DROSZ</name>
<evidence type="ECO:0000313" key="2">
    <source>
        <dbReference type="Proteomes" id="UP001652628"/>
    </source>
</evidence>
<sequence length="265" mass="29560">MAPRPRSAQALDSRRTRGTQSYRCRVCRGIHPLWKCQRFLKLSAEKRLQAVLINKYCANCLAHEHSTGSCRSGDRCRTCNRNHHTLLHMHDLVSRKKSGSKKKSRSKQQPASPQRSRRQDPPTRQTPAPPPRSASSTPAPSLAALLQRHSVNVLPTAVVIVETGEKTFRLPTTNVGDESICTATIRSKVDEAIELEVVLKIEPNVRIRTPIRALSESVVQKFQELPLADERFHRPATVSLILGADVYPKVIQPGFHVVDEGLPVA</sequence>
<reference evidence="2" key="1">
    <citation type="submission" date="2025-05" db="UniProtKB">
        <authorList>
            <consortium name="RefSeq"/>
        </authorList>
    </citation>
    <scope>NUCLEOTIDE SEQUENCE [LARGE SCALE GENOMIC DNA]</scope>
</reference>
<gene>
    <name evidence="3" type="primary">LOC139354010</name>
</gene>
<dbReference type="PANTHER" id="PTHR47331">
    <property type="entry name" value="PHD-TYPE DOMAIN-CONTAINING PROTEIN"/>
    <property type="match status" value="1"/>
</dbReference>
<feature type="compositionally biased region" description="Basic residues" evidence="1">
    <location>
        <begin position="95"/>
        <end position="106"/>
    </location>
</feature>
<evidence type="ECO:0008006" key="4">
    <source>
        <dbReference type="Google" id="ProtNLM"/>
    </source>
</evidence>
<protein>
    <recommendedName>
        <fullName evidence="4">Gag-like protein</fullName>
    </recommendedName>
</protein>
<feature type="region of interest" description="Disordered" evidence="1">
    <location>
        <begin position="89"/>
        <end position="139"/>
    </location>
</feature>
<accession>A0ABM4TWH6</accession>
<organism evidence="2 3">
    <name type="scientific">Drosophila suzukii</name>
    <name type="common">Spotted-wing drosophila fruit fly</name>
    <dbReference type="NCBI Taxonomy" id="28584"/>
    <lineage>
        <taxon>Eukaryota</taxon>
        <taxon>Metazoa</taxon>
        <taxon>Ecdysozoa</taxon>
        <taxon>Arthropoda</taxon>
        <taxon>Hexapoda</taxon>
        <taxon>Insecta</taxon>
        <taxon>Pterygota</taxon>
        <taxon>Neoptera</taxon>
        <taxon>Endopterygota</taxon>
        <taxon>Diptera</taxon>
        <taxon>Brachycera</taxon>
        <taxon>Muscomorpha</taxon>
        <taxon>Ephydroidea</taxon>
        <taxon>Drosophilidae</taxon>
        <taxon>Drosophila</taxon>
        <taxon>Sophophora</taxon>
    </lineage>
</organism>